<accession>A0AAN8UJS5</accession>
<dbReference type="AlphaFoldDB" id="A0AAN8UJS5"/>
<dbReference type="PANTHER" id="PTHR12956">
    <property type="entry name" value="ALKALINE CERAMIDASE-RELATED"/>
    <property type="match status" value="1"/>
</dbReference>
<feature type="domain" description="TOD1/MUCI70 glycosyltransferase-like" evidence="1">
    <location>
        <begin position="73"/>
        <end position="143"/>
    </location>
</feature>
<dbReference type="InterPro" id="IPR048354">
    <property type="entry name" value="TOD1_MUCI70_glycTrfase_dom"/>
</dbReference>
<organism evidence="2 3">
    <name type="scientific">Dillenia turbinata</name>
    <dbReference type="NCBI Taxonomy" id="194707"/>
    <lineage>
        <taxon>Eukaryota</taxon>
        <taxon>Viridiplantae</taxon>
        <taxon>Streptophyta</taxon>
        <taxon>Embryophyta</taxon>
        <taxon>Tracheophyta</taxon>
        <taxon>Spermatophyta</taxon>
        <taxon>Magnoliopsida</taxon>
        <taxon>eudicotyledons</taxon>
        <taxon>Gunneridae</taxon>
        <taxon>Pentapetalae</taxon>
        <taxon>Dilleniales</taxon>
        <taxon>Dilleniaceae</taxon>
        <taxon>Dillenia</taxon>
    </lineage>
</organism>
<comment type="caution">
    <text evidence="2">The sequence shown here is derived from an EMBL/GenBank/DDBJ whole genome shotgun (WGS) entry which is preliminary data.</text>
</comment>
<evidence type="ECO:0000313" key="3">
    <source>
        <dbReference type="Proteomes" id="UP001370490"/>
    </source>
</evidence>
<keyword evidence="3" id="KW-1185">Reference proteome</keyword>
<proteinExistence type="predicted"/>
<dbReference type="Proteomes" id="UP001370490">
    <property type="component" value="Unassembled WGS sequence"/>
</dbReference>
<dbReference type="Pfam" id="PF04765">
    <property type="entry name" value="TOD1_MUCI70"/>
    <property type="match status" value="1"/>
</dbReference>
<dbReference type="InterPro" id="IPR006852">
    <property type="entry name" value="TOD1_MUCI70"/>
</dbReference>
<evidence type="ECO:0000313" key="2">
    <source>
        <dbReference type="EMBL" id="KAK6916750.1"/>
    </source>
</evidence>
<gene>
    <name evidence="2" type="ORF">RJ641_019611</name>
</gene>
<sequence>MESDFQRSVSLRVEDNKLFKLKVWSCQSSIDIFQTQWGLVAKPPHRCPIPVVGDPDREVNPSGRTPDTVLQDLSYITEDEPVDNGSQPLFGGNESWSQREESFKIKPAMKVHCGFMRSGGAEMAPADIKYVKKCQFVVASGIF</sequence>
<protein>
    <recommendedName>
        <fullName evidence="1">TOD1/MUCI70 glycosyltransferase-like domain-containing protein</fullName>
    </recommendedName>
</protein>
<evidence type="ECO:0000259" key="1">
    <source>
        <dbReference type="Pfam" id="PF04765"/>
    </source>
</evidence>
<reference evidence="2 3" key="1">
    <citation type="submission" date="2023-12" db="EMBL/GenBank/DDBJ databases">
        <title>A high-quality genome assembly for Dillenia turbinata (Dilleniales).</title>
        <authorList>
            <person name="Chanderbali A."/>
        </authorList>
    </citation>
    <scope>NUCLEOTIDE SEQUENCE [LARGE SCALE GENOMIC DNA]</scope>
    <source>
        <strain evidence="2">LSX21</strain>
        <tissue evidence="2">Leaf</tissue>
    </source>
</reference>
<dbReference type="EMBL" id="JBAMMX010000024">
    <property type="protein sequence ID" value="KAK6916750.1"/>
    <property type="molecule type" value="Genomic_DNA"/>
</dbReference>
<name>A0AAN8UJS5_9MAGN</name>
<dbReference type="PANTHER" id="PTHR12956:SF22">
    <property type="entry name" value="OS06G0724300 PROTEIN"/>
    <property type="match status" value="1"/>
</dbReference>